<evidence type="ECO:0000313" key="1">
    <source>
        <dbReference type="EMBL" id="QJA63481.1"/>
    </source>
</evidence>
<dbReference type="EMBL" id="MT141498">
    <property type="protein sequence ID" value="QJA63481.1"/>
    <property type="molecule type" value="Genomic_DNA"/>
</dbReference>
<name>A0A6M3KFS9_9ZZZZ</name>
<sequence>MKKKDHSSINNHQITQEEVANMPDVCCLECGCKIFRLVVTAKYLSPLVNKKPEAAFIVSQTYGCLDCHALLPTPDMYMTEKFNLTKGGDLIGEPIGEEEKTLVESSDS</sequence>
<dbReference type="EMBL" id="MT142417">
    <property type="protein sequence ID" value="QJA80335.1"/>
    <property type="molecule type" value="Genomic_DNA"/>
</dbReference>
<accession>A0A6M3KFS9</accession>
<dbReference type="AlphaFoldDB" id="A0A6M3KFS9"/>
<reference evidence="2" key="1">
    <citation type="submission" date="2020-03" db="EMBL/GenBank/DDBJ databases">
        <title>The deep terrestrial virosphere.</title>
        <authorList>
            <person name="Holmfeldt K."/>
            <person name="Nilsson E."/>
            <person name="Simone D."/>
            <person name="Lopez-Fernandez M."/>
            <person name="Wu X."/>
            <person name="de Brujin I."/>
            <person name="Lundin D."/>
            <person name="Andersson A."/>
            <person name="Bertilsson S."/>
            <person name="Dopson M."/>
        </authorList>
    </citation>
    <scope>NUCLEOTIDE SEQUENCE</scope>
    <source>
        <strain evidence="2">MM415A00745</strain>
        <strain evidence="1">MM415B00626</strain>
    </source>
</reference>
<proteinExistence type="predicted"/>
<gene>
    <name evidence="2" type="ORF">MM415A00745_0014</name>
    <name evidence="1" type="ORF">MM415B00626_0014</name>
</gene>
<evidence type="ECO:0000313" key="2">
    <source>
        <dbReference type="EMBL" id="QJA80335.1"/>
    </source>
</evidence>
<protein>
    <submittedName>
        <fullName evidence="2">Uncharacterized protein</fullName>
    </submittedName>
</protein>
<organism evidence="2">
    <name type="scientific">viral metagenome</name>
    <dbReference type="NCBI Taxonomy" id="1070528"/>
    <lineage>
        <taxon>unclassified sequences</taxon>
        <taxon>metagenomes</taxon>
        <taxon>organismal metagenomes</taxon>
    </lineage>
</organism>